<dbReference type="InterPro" id="IPR018775">
    <property type="entry name" value="RlaP"/>
</dbReference>
<proteinExistence type="predicted"/>
<evidence type="ECO:0000313" key="2">
    <source>
        <dbReference type="Proteomes" id="UP001595999"/>
    </source>
</evidence>
<dbReference type="Pfam" id="PF10127">
    <property type="entry name" value="RlaP"/>
    <property type="match status" value="1"/>
</dbReference>
<dbReference type="Proteomes" id="UP001595999">
    <property type="component" value="Unassembled WGS sequence"/>
</dbReference>
<evidence type="ECO:0000313" key="1">
    <source>
        <dbReference type="EMBL" id="MFC4491430.1"/>
    </source>
</evidence>
<comment type="caution">
    <text evidence="1">The sequence shown here is derived from an EMBL/GenBank/DDBJ whole genome shotgun (WGS) entry which is preliminary data.</text>
</comment>
<dbReference type="EMBL" id="JBHSEK010000013">
    <property type="protein sequence ID" value="MFC4491430.1"/>
    <property type="molecule type" value="Genomic_DNA"/>
</dbReference>
<name>A0ABV8ZXV8_9NEIS</name>
<dbReference type="PANTHER" id="PTHR34817:SF2">
    <property type="entry name" value="NUCLEOTIDYLTRANSFERASE"/>
    <property type="match status" value="1"/>
</dbReference>
<organism evidence="1 2">
    <name type="scientific">Chromobacterium aquaticum</name>
    <dbReference type="NCBI Taxonomy" id="467180"/>
    <lineage>
        <taxon>Bacteria</taxon>
        <taxon>Pseudomonadati</taxon>
        <taxon>Pseudomonadota</taxon>
        <taxon>Betaproteobacteria</taxon>
        <taxon>Neisseriales</taxon>
        <taxon>Chromobacteriaceae</taxon>
        <taxon>Chromobacterium</taxon>
    </lineage>
</organism>
<sequence>MHEFLFQHPLDDAMRARVLRELDALERRHRVRVLYACESGSRAWGFPSPDSDYDVRFIYVHEPEWYLRVMPQRDVIEQPISDALDLSGWELRKALRLLHDSNPALSEWLQSPLVYRADPQALRLLRALAPEFRSERKCRWHYLAMARKVANTYLRGDQVQPKKYLYALRALLAVAWLDAGRGMPPLRFAELAAAGIDDAELAADINRLLAAKLSGAETLAGPRRPRIDAFIQERLEQCVPEPPPLALPAGDGARLDQALWRLASPLDQSPQRVSS</sequence>
<gene>
    <name evidence="1" type="ORF">ACFO0R_17610</name>
</gene>
<keyword evidence="2" id="KW-1185">Reference proteome</keyword>
<dbReference type="PANTHER" id="PTHR34817">
    <property type="entry name" value="NUCLEOTIDYLTRANSFERASE"/>
    <property type="match status" value="1"/>
</dbReference>
<protein>
    <submittedName>
        <fullName evidence="1">Nucleotidyltransferase domain-containing protein</fullName>
    </submittedName>
</protein>
<accession>A0ABV8ZXV8</accession>
<reference evidence="2" key="1">
    <citation type="journal article" date="2019" name="Int. J. Syst. Evol. Microbiol.">
        <title>The Global Catalogue of Microorganisms (GCM) 10K type strain sequencing project: providing services to taxonomists for standard genome sequencing and annotation.</title>
        <authorList>
            <consortium name="The Broad Institute Genomics Platform"/>
            <consortium name="The Broad Institute Genome Sequencing Center for Infectious Disease"/>
            <person name="Wu L."/>
            <person name="Ma J."/>
        </authorList>
    </citation>
    <scope>NUCLEOTIDE SEQUENCE [LARGE SCALE GENOMIC DNA]</scope>
    <source>
        <strain evidence="2">CGMCC 4.7608</strain>
    </source>
</reference>
<dbReference type="RefSeq" id="WP_231464777.1">
    <property type="nucleotide sequence ID" value="NZ_JAJOHW010000149.1"/>
</dbReference>